<dbReference type="Proteomes" id="UP000244005">
    <property type="component" value="Unassembled WGS sequence"/>
</dbReference>
<accession>A0A2R6W0B7</accession>
<dbReference type="PANTHER" id="PTHR34204">
    <property type="entry name" value="RNA-BINDING ASCH DOMAIN PROTEIN"/>
    <property type="match status" value="1"/>
</dbReference>
<protein>
    <recommendedName>
        <fullName evidence="1">ASCH domain-containing protein</fullName>
    </recommendedName>
</protein>
<proteinExistence type="predicted"/>
<feature type="domain" description="ASCH" evidence="1">
    <location>
        <begin position="157"/>
        <end position="256"/>
    </location>
</feature>
<dbReference type="InterPro" id="IPR015947">
    <property type="entry name" value="PUA-like_sf"/>
</dbReference>
<dbReference type="Gramene" id="Mp1g29750.1">
    <property type="protein sequence ID" value="Mp1g29750.1.cds"/>
    <property type="gene ID" value="Mp1g29750"/>
</dbReference>
<evidence type="ECO:0000259" key="1">
    <source>
        <dbReference type="Pfam" id="PF04266"/>
    </source>
</evidence>
<dbReference type="Gene3D" id="2.30.130.30">
    <property type="entry name" value="Hypothetical protein"/>
    <property type="match status" value="1"/>
</dbReference>
<dbReference type="AlphaFoldDB" id="A0A2R6W0B7"/>
<dbReference type="SUPFAM" id="SSF88697">
    <property type="entry name" value="PUA domain-like"/>
    <property type="match status" value="1"/>
</dbReference>
<dbReference type="CDD" id="cd06555">
    <property type="entry name" value="ASCH_PF0470_like"/>
    <property type="match status" value="1"/>
</dbReference>
<evidence type="ECO:0000313" key="3">
    <source>
        <dbReference type="Proteomes" id="UP000244005"/>
    </source>
</evidence>
<dbReference type="PANTHER" id="PTHR34204:SF2">
    <property type="entry name" value="RNA-BINDING ASCH DOMAIN PROTEIN"/>
    <property type="match status" value="1"/>
</dbReference>
<name>A0A2R6W0B7_MARPO</name>
<keyword evidence="3" id="KW-1185">Reference proteome</keyword>
<dbReference type="Pfam" id="PF04266">
    <property type="entry name" value="ASCH"/>
    <property type="match status" value="1"/>
</dbReference>
<gene>
    <name evidence="2" type="ORF">MARPO_0209s0009</name>
</gene>
<organism evidence="2 3">
    <name type="scientific">Marchantia polymorpha</name>
    <name type="common">Common liverwort</name>
    <name type="synonym">Marchantia aquatica</name>
    <dbReference type="NCBI Taxonomy" id="3197"/>
    <lineage>
        <taxon>Eukaryota</taxon>
        <taxon>Viridiplantae</taxon>
        <taxon>Streptophyta</taxon>
        <taxon>Embryophyta</taxon>
        <taxon>Marchantiophyta</taxon>
        <taxon>Marchantiopsida</taxon>
        <taxon>Marchantiidae</taxon>
        <taxon>Marchantiales</taxon>
        <taxon>Marchantiaceae</taxon>
        <taxon>Marchantia</taxon>
    </lineage>
</organism>
<reference evidence="3" key="1">
    <citation type="journal article" date="2017" name="Cell">
        <title>Insights into land plant evolution garnered from the Marchantia polymorpha genome.</title>
        <authorList>
            <person name="Bowman J.L."/>
            <person name="Kohchi T."/>
            <person name="Yamato K.T."/>
            <person name="Jenkins J."/>
            <person name="Shu S."/>
            <person name="Ishizaki K."/>
            <person name="Yamaoka S."/>
            <person name="Nishihama R."/>
            <person name="Nakamura Y."/>
            <person name="Berger F."/>
            <person name="Adam C."/>
            <person name="Aki S.S."/>
            <person name="Althoff F."/>
            <person name="Araki T."/>
            <person name="Arteaga-Vazquez M.A."/>
            <person name="Balasubrmanian S."/>
            <person name="Barry K."/>
            <person name="Bauer D."/>
            <person name="Boehm C.R."/>
            <person name="Briginshaw L."/>
            <person name="Caballero-Perez J."/>
            <person name="Catarino B."/>
            <person name="Chen F."/>
            <person name="Chiyoda S."/>
            <person name="Chovatia M."/>
            <person name="Davies K.M."/>
            <person name="Delmans M."/>
            <person name="Demura T."/>
            <person name="Dierschke T."/>
            <person name="Dolan L."/>
            <person name="Dorantes-Acosta A.E."/>
            <person name="Eklund D.M."/>
            <person name="Florent S.N."/>
            <person name="Flores-Sandoval E."/>
            <person name="Fujiyama A."/>
            <person name="Fukuzawa H."/>
            <person name="Galik B."/>
            <person name="Grimanelli D."/>
            <person name="Grimwood J."/>
            <person name="Grossniklaus U."/>
            <person name="Hamada T."/>
            <person name="Haseloff J."/>
            <person name="Hetherington A.J."/>
            <person name="Higo A."/>
            <person name="Hirakawa Y."/>
            <person name="Hundley H.N."/>
            <person name="Ikeda Y."/>
            <person name="Inoue K."/>
            <person name="Inoue S.I."/>
            <person name="Ishida S."/>
            <person name="Jia Q."/>
            <person name="Kakita M."/>
            <person name="Kanazawa T."/>
            <person name="Kawai Y."/>
            <person name="Kawashima T."/>
            <person name="Kennedy M."/>
            <person name="Kinose K."/>
            <person name="Kinoshita T."/>
            <person name="Kohara Y."/>
            <person name="Koide E."/>
            <person name="Komatsu K."/>
            <person name="Kopischke S."/>
            <person name="Kubo M."/>
            <person name="Kyozuka J."/>
            <person name="Lagercrantz U."/>
            <person name="Lin S.S."/>
            <person name="Lindquist E."/>
            <person name="Lipzen A.M."/>
            <person name="Lu C.W."/>
            <person name="De Luna E."/>
            <person name="Martienssen R.A."/>
            <person name="Minamino N."/>
            <person name="Mizutani M."/>
            <person name="Mizutani M."/>
            <person name="Mochizuki N."/>
            <person name="Monte I."/>
            <person name="Mosher R."/>
            <person name="Nagasaki H."/>
            <person name="Nakagami H."/>
            <person name="Naramoto S."/>
            <person name="Nishitani K."/>
            <person name="Ohtani M."/>
            <person name="Okamoto T."/>
            <person name="Okumura M."/>
            <person name="Phillips J."/>
            <person name="Pollak B."/>
            <person name="Reinders A."/>
            <person name="Rovekamp M."/>
            <person name="Sano R."/>
            <person name="Sawa S."/>
            <person name="Schmid M.W."/>
            <person name="Shirakawa M."/>
            <person name="Solano R."/>
            <person name="Spunde A."/>
            <person name="Suetsugu N."/>
            <person name="Sugano S."/>
            <person name="Sugiyama A."/>
            <person name="Sun R."/>
            <person name="Suzuki Y."/>
            <person name="Takenaka M."/>
            <person name="Takezawa D."/>
            <person name="Tomogane H."/>
            <person name="Tsuzuki M."/>
            <person name="Ueda T."/>
            <person name="Umeda M."/>
            <person name="Ward J.M."/>
            <person name="Watanabe Y."/>
            <person name="Yazaki K."/>
            <person name="Yokoyama R."/>
            <person name="Yoshitake Y."/>
            <person name="Yotsui I."/>
            <person name="Zachgo S."/>
            <person name="Schmutz J."/>
        </authorList>
    </citation>
    <scope>NUCLEOTIDE SEQUENCE [LARGE SCALE GENOMIC DNA]</scope>
    <source>
        <strain evidence="3">Tak-1</strain>
    </source>
</reference>
<dbReference type="EMBL" id="KZ772876">
    <property type="protein sequence ID" value="PTQ27284.1"/>
    <property type="molecule type" value="Genomic_DNA"/>
</dbReference>
<dbReference type="InterPro" id="IPR007374">
    <property type="entry name" value="ASCH_domain"/>
</dbReference>
<dbReference type="OrthoDB" id="112749at2759"/>
<evidence type="ECO:0000313" key="2">
    <source>
        <dbReference type="EMBL" id="PTQ27284.1"/>
    </source>
</evidence>
<sequence>MATENLAPIYPPNFEAETLLIMSPADEHPSSPSPAGSFSEFMTGLLQSLLSNENQLGCPFTREFCVALLRTDDVGYGNEGNEEPFSEKGVPKYPLYKYIGRGLSEWISTGKFSRTMEPMEGISEDEGTSAKIEGWTKKVVEIGVHLKELSQKVRFRMHCQEPYFSQLIDGMKTVEGRCASGEYSKIQVGDFLLVNQSLLLIVKDVKRYSTFEEMLEIEGLSSVLPEVTTIKEGVQVYRKFYSEAREKEAGVVGIHVQHRVNPRQPFELLYDILKELHVEGIRALLGMRSTMGSITDTLPPPTSMLLSAFSIVNNETVPGSKLTVGARALSKHVHRCSNGWWGMFTGSEPAKNELSFLKLQNMIEDAIWMNVHVVPVPVFEIRVRGGYGARWSLDGSQFRGFLEPPMEEGYLHKWRH</sequence>